<dbReference type="AlphaFoldDB" id="A0A7J6F8Q8"/>
<dbReference type="EMBL" id="JAATIQ010000020">
    <property type="protein sequence ID" value="KAF4400093.1"/>
    <property type="molecule type" value="Genomic_DNA"/>
</dbReference>
<evidence type="ECO:0000256" key="1">
    <source>
        <dbReference type="SAM" id="Phobius"/>
    </source>
</evidence>
<keyword evidence="5" id="KW-1185">Reference proteome</keyword>
<dbReference type="PANTHER" id="PTHR34189">
    <property type="entry name" value="TRANSMEMBRANE PROTEIN"/>
    <property type="match status" value="1"/>
</dbReference>
<organism evidence="2 4">
    <name type="scientific">Cannabis sativa</name>
    <name type="common">Hemp</name>
    <name type="synonym">Marijuana</name>
    <dbReference type="NCBI Taxonomy" id="3483"/>
    <lineage>
        <taxon>Eukaryota</taxon>
        <taxon>Viridiplantae</taxon>
        <taxon>Streptophyta</taxon>
        <taxon>Embryophyta</taxon>
        <taxon>Tracheophyta</taxon>
        <taxon>Spermatophyta</taxon>
        <taxon>Magnoliopsida</taxon>
        <taxon>eudicotyledons</taxon>
        <taxon>Gunneridae</taxon>
        <taxon>Pentapetalae</taxon>
        <taxon>rosids</taxon>
        <taxon>fabids</taxon>
        <taxon>Rosales</taxon>
        <taxon>Cannabaceae</taxon>
        <taxon>Cannabis</taxon>
    </lineage>
</organism>
<dbReference type="PANTHER" id="PTHR34189:SF10">
    <property type="entry name" value="TRANSMEMBRANE PROTEIN"/>
    <property type="match status" value="1"/>
</dbReference>
<reference evidence="4 5" key="1">
    <citation type="journal article" date="2020" name="bioRxiv">
        <title>Sequence and annotation of 42 cannabis genomes reveals extensive copy number variation in cannabinoid synthesis and pathogen resistance genes.</title>
        <authorList>
            <person name="Mckernan K.J."/>
            <person name="Helbert Y."/>
            <person name="Kane L.T."/>
            <person name="Ebling H."/>
            <person name="Zhang L."/>
            <person name="Liu B."/>
            <person name="Eaton Z."/>
            <person name="Mclaughlin S."/>
            <person name="Kingan S."/>
            <person name="Baybayan P."/>
            <person name="Concepcion G."/>
            <person name="Jordan M."/>
            <person name="Riva A."/>
            <person name="Barbazuk W."/>
            <person name="Harkins T."/>
        </authorList>
    </citation>
    <scope>NUCLEOTIDE SEQUENCE [LARGE SCALE GENOMIC DNA]</scope>
    <source>
        <strain evidence="4 5">cv. Jamaican Lion 4</strain>
        <strain evidence="3">Father</strain>
        <strain evidence="2">Mother</strain>
        <tissue evidence="2">Leaf</tissue>
    </source>
</reference>
<sequence>MQRSSSTSRASDEFLVNFPPPSFVPLPMKSAAAEELPLYKSNSDANKKELGVHKSSGENIIHVIPLILILCGFILWVFSHPVLTEEHFRTLAKSGSWPASLGLKFILRAYVKFDFALVDYHQ</sequence>
<evidence type="ECO:0000313" key="2">
    <source>
        <dbReference type="EMBL" id="KAF4367117.1"/>
    </source>
</evidence>
<evidence type="ECO:0000313" key="3">
    <source>
        <dbReference type="EMBL" id="KAF4400093.1"/>
    </source>
</evidence>
<accession>A0A7J6F8Q8</accession>
<dbReference type="Proteomes" id="UP000583929">
    <property type="component" value="Unassembled WGS sequence"/>
</dbReference>
<feature type="transmembrane region" description="Helical" evidence="1">
    <location>
        <begin position="60"/>
        <end position="79"/>
    </location>
</feature>
<keyword evidence="1" id="KW-0812">Transmembrane</keyword>
<protein>
    <submittedName>
        <fullName evidence="2">Uncharacterized protein</fullName>
    </submittedName>
</protein>
<evidence type="ECO:0000313" key="4">
    <source>
        <dbReference type="Proteomes" id="UP000525078"/>
    </source>
</evidence>
<dbReference type="EMBL" id="JAATIP010000144">
    <property type="protein sequence ID" value="KAF4367117.1"/>
    <property type="molecule type" value="Genomic_DNA"/>
</dbReference>
<comment type="caution">
    <text evidence="2">The sequence shown here is derived from an EMBL/GenBank/DDBJ whole genome shotgun (WGS) entry which is preliminary data.</text>
</comment>
<keyword evidence="1" id="KW-1133">Transmembrane helix</keyword>
<dbReference type="Proteomes" id="UP000525078">
    <property type="component" value="Unassembled WGS sequence"/>
</dbReference>
<evidence type="ECO:0000313" key="5">
    <source>
        <dbReference type="Proteomes" id="UP000583929"/>
    </source>
</evidence>
<name>A0A7J6F8Q8_CANSA</name>
<keyword evidence="1" id="KW-0472">Membrane</keyword>
<proteinExistence type="predicted"/>
<gene>
    <name evidence="2" type="ORF">F8388_006425</name>
    <name evidence="3" type="ORF">G4B88_021307</name>
</gene>